<evidence type="ECO:0000256" key="2">
    <source>
        <dbReference type="ARBA" id="ARBA00022840"/>
    </source>
</evidence>
<organism evidence="6 7">
    <name type="scientific">Tanacetum coccineum</name>
    <dbReference type="NCBI Taxonomy" id="301880"/>
    <lineage>
        <taxon>Eukaryota</taxon>
        <taxon>Viridiplantae</taxon>
        <taxon>Streptophyta</taxon>
        <taxon>Embryophyta</taxon>
        <taxon>Tracheophyta</taxon>
        <taxon>Spermatophyta</taxon>
        <taxon>Magnoliopsida</taxon>
        <taxon>eudicotyledons</taxon>
        <taxon>Gunneridae</taxon>
        <taxon>Pentapetalae</taxon>
        <taxon>asterids</taxon>
        <taxon>campanulids</taxon>
        <taxon>Asterales</taxon>
        <taxon>Asteraceae</taxon>
        <taxon>Asteroideae</taxon>
        <taxon>Anthemideae</taxon>
        <taxon>Anthemidinae</taxon>
        <taxon>Tanacetum</taxon>
    </lineage>
</organism>
<evidence type="ECO:0000256" key="3">
    <source>
        <dbReference type="SAM" id="MobiDB-lite"/>
    </source>
</evidence>
<reference evidence="6" key="1">
    <citation type="journal article" date="2022" name="Int. J. Mol. Sci.">
        <title>Draft Genome of Tanacetum Coccineum: Genomic Comparison of Closely Related Tanacetum-Family Plants.</title>
        <authorList>
            <person name="Yamashiro T."/>
            <person name="Shiraishi A."/>
            <person name="Nakayama K."/>
            <person name="Satake H."/>
        </authorList>
    </citation>
    <scope>NUCLEOTIDE SEQUENCE</scope>
</reference>
<dbReference type="InterPro" id="IPR042099">
    <property type="entry name" value="ANL_N_sf"/>
</dbReference>
<dbReference type="SUPFAM" id="SSF56801">
    <property type="entry name" value="Acetyl-CoA synthetase-like"/>
    <property type="match status" value="1"/>
</dbReference>
<feature type="signal peptide" evidence="4">
    <location>
        <begin position="1"/>
        <end position="18"/>
    </location>
</feature>
<name>A0ABQ5GIP6_9ASTR</name>
<keyword evidence="1" id="KW-0547">Nucleotide-binding</keyword>
<keyword evidence="2" id="KW-0067">ATP-binding</keyword>
<dbReference type="PANTHER" id="PTHR43272:SF33">
    <property type="entry name" value="AMP-BINDING DOMAIN-CONTAINING PROTEIN-RELATED"/>
    <property type="match status" value="1"/>
</dbReference>
<keyword evidence="4" id="KW-0732">Signal</keyword>
<dbReference type="Gene3D" id="3.40.50.12780">
    <property type="entry name" value="N-terminal domain of ligase-like"/>
    <property type="match status" value="1"/>
</dbReference>
<dbReference type="Proteomes" id="UP001151760">
    <property type="component" value="Unassembled WGS sequence"/>
</dbReference>
<gene>
    <name evidence="6" type="ORF">Tco_1041774</name>
</gene>
<feature type="region of interest" description="Disordered" evidence="3">
    <location>
        <begin position="69"/>
        <end position="91"/>
    </location>
</feature>
<accession>A0ABQ5GIP6</accession>
<evidence type="ECO:0000313" key="7">
    <source>
        <dbReference type="Proteomes" id="UP001151760"/>
    </source>
</evidence>
<dbReference type="PANTHER" id="PTHR43272">
    <property type="entry name" value="LONG-CHAIN-FATTY-ACID--COA LIGASE"/>
    <property type="match status" value="1"/>
</dbReference>
<evidence type="ECO:0000256" key="4">
    <source>
        <dbReference type="SAM" id="SignalP"/>
    </source>
</evidence>
<feature type="chain" id="PRO_5045945327" evidence="4">
    <location>
        <begin position="19"/>
        <end position="136"/>
    </location>
</feature>
<protein>
    <submittedName>
        <fullName evidence="6">Long chain acyl-CoA synthetase 7, peroxisomal</fullName>
    </submittedName>
</protein>
<feature type="domain" description="AMP-dependent synthetase/ligase" evidence="5">
    <location>
        <begin position="4"/>
        <end position="62"/>
    </location>
</feature>
<sequence>MLGGQVCFMLSAASPLSANVLDFLRVCFGCIFLEAYGMTENSCAISNIDLGDNLCGNIGSPSYYKDEFHSEDVNEGKHSRTSSSKERGNDEDMIQKLAEKYMDHLGRGKSKGAAKRSKFTRTLSKQLMDFLRVLWW</sequence>
<evidence type="ECO:0000313" key="6">
    <source>
        <dbReference type="EMBL" id="GJT75049.1"/>
    </source>
</evidence>
<evidence type="ECO:0000259" key="5">
    <source>
        <dbReference type="Pfam" id="PF00501"/>
    </source>
</evidence>
<dbReference type="EMBL" id="BQNB010018495">
    <property type="protein sequence ID" value="GJT75049.1"/>
    <property type="molecule type" value="Genomic_DNA"/>
</dbReference>
<comment type="caution">
    <text evidence="6">The sequence shown here is derived from an EMBL/GenBank/DDBJ whole genome shotgun (WGS) entry which is preliminary data.</text>
</comment>
<proteinExistence type="predicted"/>
<dbReference type="InterPro" id="IPR000873">
    <property type="entry name" value="AMP-dep_synth/lig_dom"/>
</dbReference>
<keyword evidence="7" id="KW-1185">Reference proteome</keyword>
<dbReference type="Pfam" id="PF00501">
    <property type="entry name" value="AMP-binding"/>
    <property type="match status" value="1"/>
</dbReference>
<reference evidence="6" key="2">
    <citation type="submission" date="2022-01" db="EMBL/GenBank/DDBJ databases">
        <authorList>
            <person name="Yamashiro T."/>
            <person name="Shiraishi A."/>
            <person name="Satake H."/>
            <person name="Nakayama K."/>
        </authorList>
    </citation>
    <scope>NUCLEOTIDE SEQUENCE</scope>
</reference>
<evidence type="ECO:0000256" key="1">
    <source>
        <dbReference type="ARBA" id="ARBA00022741"/>
    </source>
</evidence>